<dbReference type="AlphaFoldDB" id="A0A0J8H0W5"/>
<reference evidence="2 3" key="1">
    <citation type="submission" date="2015-04" db="EMBL/GenBank/DDBJ databases">
        <title>Draft Genome Sequence of the Novel Agar-Digesting Marine Bacterium Q1.</title>
        <authorList>
            <person name="Li Y."/>
            <person name="Li D."/>
            <person name="Chen G."/>
            <person name="Du Z."/>
        </authorList>
    </citation>
    <scope>NUCLEOTIDE SEQUENCE [LARGE SCALE GENOMIC DNA]</scope>
    <source>
        <strain evidence="2 3">Q1</strain>
    </source>
</reference>
<name>A0A0J8H0W5_9ALTE</name>
<dbReference type="STRING" id="1513271.XM47_00545"/>
<keyword evidence="1" id="KW-0812">Transmembrane</keyword>
<keyword evidence="3" id="KW-1185">Reference proteome</keyword>
<dbReference type="Proteomes" id="UP000037600">
    <property type="component" value="Unassembled WGS sequence"/>
</dbReference>
<accession>A0A0J8H0W5</accession>
<feature type="transmembrane region" description="Helical" evidence="1">
    <location>
        <begin position="37"/>
        <end position="59"/>
    </location>
</feature>
<proteinExistence type="predicted"/>
<gene>
    <name evidence="2" type="ORF">XM47_00545</name>
</gene>
<evidence type="ECO:0000313" key="2">
    <source>
        <dbReference type="EMBL" id="KMT66658.1"/>
    </source>
</evidence>
<organism evidence="2 3">
    <name type="scientific">Catenovulum maritimum</name>
    <dbReference type="NCBI Taxonomy" id="1513271"/>
    <lineage>
        <taxon>Bacteria</taxon>
        <taxon>Pseudomonadati</taxon>
        <taxon>Pseudomonadota</taxon>
        <taxon>Gammaproteobacteria</taxon>
        <taxon>Alteromonadales</taxon>
        <taxon>Alteromonadaceae</taxon>
        <taxon>Catenovulum</taxon>
    </lineage>
</organism>
<protein>
    <submittedName>
        <fullName evidence="2">Uncharacterized protein</fullName>
    </submittedName>
</protein>
<keyword evidence="1" id="KW-0472">Membrane</keyword>
<dbReference type="PANTHER" id="PTHR34351:SF1">
    <property type="entry name" value="SLR1927 PROTEIN"/>
    <property type="match status" value="1"/>
</dbReference>
<dbReference type="EMBL" id="LAZL01000002">
    <property type="protein sequence ID" value="KMT66658.1"/>
    <property type="molecule type" value="Genomic_DNA"/>
</dbReference>
<dbReference type="PATRIC" id="fig|1513271.3.peg.115"/>
<dbReference type="OrthoDB" id="5298497at2"/>
<comment type="caution">
    <text evidence="2">The sequence shown here is derived from an EMBL/GenBank/DDBJ whole genome shotgun (WGS) entry which is preliminary data.</text>
</comment>
<keyword evidence="1" id="KW-1133">Transmembrane helix</keyword>
<sequence length="320" mass="37039">MASFIQYLSQWRQARLESFINKRIPASDSHTLDRKNIFILPNWSGLCYLAVCAAIYLLATNYESNLGLLLCYWLLGIFLVILYLSYFNLAGIKLVSSQTFDVHVEQNLTLQIQLISDKDRYSFCWQDGYKTELKKVNASHQFVNLGWQAKQRGLFRFPRVRLYSTAPFGLFNVWTWLDFNRKTYVYPKPLTCPEYQFGTGRSDSEMDDSSNDENIGDSEFYGLKPYQLGEPLSRVAWKRASYNNEWQVKQFEQSISDDVWFSLAKVAGSEIEEKLSKLTWLLINAQQQNMTYGLELGHKVLQPQTGAAHLKSCLLALAKY</sequence>
<dbReference type="PANTHER" id="PTHR34351">
    <property type="entry name" value="SLR1927 PROTEIN-RELATED"/>
    <property type="match status" value="1"/>
</dbReference>
<evidence type="ECO:0000313" key="3">
    <source>
        <dbReference type="Proteomes" id="UP000037600"/>
    </source>
</evidence>
<evidence type="ECO:0000256" key="1">
    <source>
        <dbReference type="SAM" id="Phobius"/>
    </source>
</evidence>
<feature type="transmembrane region" description="Helical" evidence="1">
    <location>
        <begin position="65"/>
        <end position="86"/>
    </location>
</feature>